<reference evidence="2" key="1">
    <citation type="submission" date="2022-11" db="UniProtKB">
        <authorList>
            <consortium name="EnsemblMetazoa"/>
        </authorList>
    </citation>
    <scope>IDENTIFICATION</scope>
</reference>
<protein>
    <recommendedName>
        <fullName evidence="4">Transmembrane protein 185A</fullName>
    </recommendedName>
</protein>
<keyword evidence="3" id="KW-1185">Reference proteome</keyword>
<evidence type="ECO:0000313" key="3">
    <source>
        <dbReference type="Proteomes" id="UP000887568"/>
    </source>
</evidence>
<feature type="transmembrane region" description="Helical" evidence="1">
    <location>
        <begin position="48"/>
        <end position="66"/>
    </location>
</feature>
<dbReference type="Pfam" id="PF10269">
    <property type="entry name" value="Tmemb_185A"/>
    <property type="match status" value="1"/>
</dbReference>
<keyword evidence="1" id="KW-1133">Transmembrane helix</keyword>
<evidence type="ECO:0000256" key="1">
    <source>
        <dbReference type="SAM" id="Phobius"/>
    </source>
</evidence>
<name>A0A913ZZZ3_PATMI</name>
<accession>A0A913ZZZ3</accession>
<proteinExistence type="predicted"/>
<dbReference type="PANTHER" id="PTHR13568:SF6">
    <property type="entry name" value="TRANSMEMBRANE PROTEIN 185A"/>
    <property type="match status" value="1"/>
</dbReference>
<feature type="transmembrane region" description="Helical" evidence="1">
    <location>
        <begin position="120"/>
        <end position="142"/>
    </location>
</feature>
<dbReference type="OrthoDB" id="72976at2759"/>
<dbReference type="PANTHER" id="PTHR13568">
    <property type="entry name" value="FAM11A, B PROTEIN"/>
    <property type="match status" value="1"/>
</dbReference>
<dbReference type="EnsemblMetazoa" id="XM_038201214.1">
    <property type="protein sequence ID" value="XP_038057142.1"/>
    <property type="gene ID" value="LOC119728816"/>
</dbReference>
<evidence type="ECO:0000313" key="2">
    <source>
        <dbReference type="EnsemblMetazoa" id="XP_038057142.1"/>
    </source>
</evidence>
<evidence type="ECO:0008006" key="4">
    <source>
        <dbReference type="Google" id="ProtNLM"/>
    </source>
</evidence>
<organism evidence="2 3">
    <name type="scientific">Patiria miniata</name>
    <name type="common">Bat star</name>
    <name type="synonym">Asterina miniata</name>
    <dbReference type="NCBI Taxonomy" id="46514"/>
    <lineage>
        <taxon>Eukaryota</taxon>
        <taxon>Metazoa</taxon>
        <taxon>Echinodermata</taxon>
        <taxon>Eleutherozoa</taxon>
        <taxon>Asterozoa</taxon>
        <taxon>Asteroidea</taxon>
        <taxon>Valvatacea</taxon>
        <taxon>Valvatida</taxon>
        <taxon>Asterinidae</taxon>
        <taxon>Patiria</taxon>
    </lineage>
</organism>
<dbReference type="Proteomes" id="UP000887568">
    <property type="component" value="Unplaced"/>
</dbReference>
<feature type="transmembrane region" description="Helical" evidence="1">
    <location>
        <begin position="78"/>
        <end position="100"/>
    </location>
</feature>
<keyword evidence="1" id="KW-0472">Membrane</keyword>
<keyword evidence="1" id="KW-0812">Transmembrane</keyword>
<feature type="transmembrane region" description="Helical" evidence="1">
    <location>
        <begin position="251"/>
        <end position="270"/>
    </location>
</feature>
<feature type="transmembrane region" description="Helical" evidence="1">
    <location>
        <begin position="217"/>
        <end position="239"/>
    </location>
</feature>
<feature type="transmembrane region" description="Helical" evidence="1">
    <location>
        <begin position="183"/>
        <end position="205"/>
    </location>
</feature>
<dbReference type="AlphaFoldDB" id="A0A913ZZZ3"/>
<dbReference type="RefSeq" id="XP_038057142.1">
    <property type="nucleotide sequence ID" value="XM_038201214.1"/>
</dbReference>
<sequence>MNLRGLFQDFNPSKFLVYVCLLLFTLLFALRLDNYVQCGYWVVFLPLWFWKGMVIAGSIVAGFVWWRHPSYRVEGEGYVDMKAIIICLCLNSLLLIFEILACNQMDSLQGNSKLVGNHLWLVVFMPLFLTSPMSIAACVWGFRHDRGLELEAMCSINVLQFIFIALKLDDIITWSWSVVFIPIWILMCLLCLIVLYYIVWSILILRATEIMAEQRRAHLMAAFTAMALVVPLLTFEILLVNRLDHITSHPFVAVFSPFYISLLVLIPTSFGQRGSNHWWFGIRKDFCTFLLTACPFLREYGNISYKMESMDSVTPPEDQDINREMYTTSIRTVMDHSTKLIVPVVSIEMPD</sequence>
<dbReference type="GeneID" id="119728816"/>
<dbReference type="InterPro" id="IPR019396">
    <property type="entry name" value="TM_Fragile-X-F-assoc"/>
</dbReference>
<dbReference type="OMA" id="HEFGKHD"/>